<reference evidence="4" key="1">
    <citation type="submission" date="2023-08" db="EMBL/GenBank/DDBJ databases">
        <authorList>
            <person name="Audoor S."/>
            <person name="Bilcke G."/>
        </authorList>
    </citation>
    <scope>NUCLEOTIDE SEQUENCE</scope>
</reference>
<evidence type="ECO:0000313" key="5">
    <source>
        <dbReference type="Proteomes" id="UP001295423"/>
    </source>
</evidence>
<gene>
    <name evidence="4" type="ORF">CYCCA115_LOCUS17447</name>
</gene>
<dbReference type="Pfam" id="PF00106">
    <property type="entry name" value="adh_short"/>
    <property type="match status" value="1"/>
</dbReference>
<evidence type="ECO:0000256" key="2">
    <source>
        <dbReference type="ARBA" id="ARBA00023002"/>
    </source>
</evidence>
<evidence type="ECO:0000313" key="4">
    <source>
        <dbReference type="EMBL" id="CAJ1958978.1"/>
    </source>
</evidence>
<evidence type="ECO:0000256" key="1">
    <source>
        <dbReference type="ARBA" id="ARBA00006484"/>
    </source>
</evidence>
<name>A0AAD2G070_9STRA</name>
<feature type="transmembrane region" description="Helical" evidence="3">
    <location>
        <begin position="12"/>
        <end position="37"/>
    </location>
</feature>
<proteinExistence type="inferred from homology"/>
<dbReference type="GO" id="GO:0016491">
    <property type="term" value="F:oxidoreductase activity"/>
    <property type="evidence" value="ECO:0007669"/>
    <property type="project" value="UniProtKB-KW"/>
</dbReference>
<dbReference type="EMBL" id="CAKOGP040001980">
    <property type="protein sequence ID" value="CAJ1958978.1"/>
    <property type="molecule type" value="Genomic_DNA"/>
</dbReference>
<keyword evidence="2" id="KW-0560">Oxidoreductase</keyword>
<comment type="similarity">
    <text evidence="1">Belongs to the short-chain dehydrogenases/reductases (SDR) family.</text>
</comment>
<protein>
    <recommendedName>
        <fullName evidence="6">Protochlorophyllide reductase</fullName>
    </recommendedName>
</protein>
<feature type="transmembrane region" description="Helical" evidence="3">
    <location>
        <begin position="49"/>
        <end position="68"/>
    </location>
</feature>
<dbReference type="InterPro" id="IPR002347">
    <property type="entry name" value="SDR_fam"/>
</dbReference>
<evidence type="ECO:0008006" key="6">
    <source>
        <dbReference type="Google" id="ProtNLM"/>
    </source>
</evidence>
<dbReference type="InterPro" id="IPR036291">
    <property type="entry name" value="NAD(P)-bd_dom_sf"/>
</dbReference>
<evidence type="ECO:0000256" key="3">
    <source>
        <dbReference type="SAM" id="Phobius"/>
    </source>
</evidence>
<dbReference type="Gene3D" id="3.40.50.720">
    <property type="entry name" value="NAD(P)-binding Rossmann-like Domain"/>
    <property type="match status" value="1"/>
</dbReference>
<keyword evidence="3" id="KW-0812">Transmembrane</keyword>
<keyword evidence="5" id="KW-1185">Reference proteome</keyword>
<dbReference type="PANTHER" id="PTHR24320">
    <property type="entry name" value="RETINOL DEHYDROGENASE"/>
    <property type="match status" value="1"/>
</dbReference>
<dbReference type="PANTHER" id="PTHR24320:SF283">
    <property type="entry name" value="RETINOL DEHYDROGENASE 11"/>
    <property type="match status" value="1"/>
</dbReference>
<dbReference type="SUPFAM" id="SSF51735">
    <property type="entry name" value="NAD(P)-binding Rossmann-fold domains"/>
    <property type="match status" value="1"/>
</dbReference>
<sequence>MTQRDQSRSRSFVICIAVALCAIAFSIATSGGIEYALDKELPTWSRDKAVLITGANAGLGLATALRIARAGTANTIILACRNPSKCQVAMQDAVSILPEGATTRVLTVELDLSKRDSVMKGAHAIQEALSDQETADQDVVPDLDVLINNAGVAFAWNSKEFVEGVETHMAINHLSHFLLTHRLLPNLLAAAGKRTGANMSPPRVVHVSSLTAIGSWRDVSLGWKNPNPRKAMGRWFNFFDCIRYYSQSKRANLMQTWELHKRYEGAGIISVAAHPGYTRSEIFRKVQMPLSSGWIKELATKNPYLSMSTDDGATMQLMAAFAPPDIVPSGSHVVPKYWTTGTPVLIPRLLSGFSLHYNSFSEKDTANLWDASMKELGIEEFGKLESGMA</sequence>
<dbReference type="Proteomes" id="UP001295423">
    <property type="component" value="Unassembled WGS sequence"/>
</dbReference>
<dbReference type="AlphaFoldDB" id="A0AAD2G070"/>
<organism evidence="4 5">
    <name type="scientific">Cylindrotheca closterium</name>
    <dbReference type="NCBI Taxonomy" id="2856"/>
    <lineage>
        <taxon>Eukaryota</taxon>
        <taxon>Sar</taxon>
        <taxon>Stramenopiles</taxon>
        <taxon>Ochrophyta</taxon>
        <taxon>Bacillariophyta</taxon>
        <taxon>Bacillariophyceae</taxon>
        <taxon>Bacillariophycidae</taxon>
        <taxon>Bacillariales</taxon>
        <taxon>Bacillariaceae</taxon>
        <taxon>Cylindrotheca</taxon>
    </lineage>
</organism>
<accession>A0AAD2G070</accession>
<keyword evidence="3" id="KW-1133">Transmembrane helix</keyword>
<keyword evidence="3" id="KW-0472">Membrane</keyword>
<comment type="caution">
    <text evidence="4">The sequence shown here is derived from an EMBL/GenBank/DDBJ whole genome shotgun (WGS) entry which is preliminary data.</text>
</comment>